<organism evidence="2 3">
    <name type="scientific">Acrobeloides nanus</name>
    <dbReference type="NCBI Taxonomy" id="290746"/>
    <lineage>
        <taxon>Eukaryota</taxon>
        <taxon>Metazoa</taxon>
        <taxon>Ecdysozoa</taxon>
        <taxon>Nematoda</taxon>
        <taxon>Chromadorea</taxon>
        <taxon>Rhabditida</taxon>
        <taxon>Tylenchina</taxon>
        <taxon>Cephalobomorpha</taxon>
        <taxon>Cephaloboidea</taxon>
        <taxon>Cephalobidae</taxon>
        <taxon>Acrobeloides</taxon>
    </lineage>
</organism>
<sequence>MCGLPVFKTVGSFYILCLLLAGVTNSVIYMTLHEEIKNAAKGVFSSAAASSGSNANEGKMVLPTVPAKNFVRSY</sequence>
<reference evidence="3" key="1">
    <citation type="submission" date="2022-11" db="UniProtKB">
        <authorList>
            <consortium name="WormBaseParasite"/>
        </authorList>
    </citation>
    <scope>IDENTIFICATION</scope>
</reference>
<evidence type="ECO:0000313" key="2">
    <source>
        <dbReference type="Proteomes" id="UP000887540"/>
    </source>
</evidence>
<accession>A0A914CEF6</accession>
<dbReference type="AlphaFoldDB" id="A0A914CEF6"/>
<feature type="transmembrane region" description="Helical" evidence="1">
    <location>
        <begin position="12"/>
        <end position="32"/>
    </location>
</feature>
<keyword evidence="1" id="KW-1133">Transmembrane helix</keyword>
<dbReference type="Proteomes" id="UP000887540">
    <property type="component" value="Unplaced"/>
</dbReference>
<keyword evidence="2" id="KW-1185">Reference proteome</keyword>
<proteinExistence type="predicted"/>
<keyword evidence="1" id="KW-0472">Membrane</keyword>
<protein>
    <submittedName>
        <fullName evidence="3">Uncharacterized protein</fullName>
    </submittedName>
</protein>
<dbReference type="WBParaSite" id="ACRNAN_Path_89.g326.t1">
    <property type="protein sequence ID" value="ACRNAN_Path_89.g326.t1"/>
    <property type="gene ID" value="ACRNAN_Path_89.g326"/>
</dbReference>
<name>A0A914CEF6_9BILA</name>
<evidence type="ECO:0000313" key="3">
    <source>
        <dbReference type="WBParaSite" id="ACRNAN_Path_89.g326.t1"/>
    </source>
</evidence>
<evidence type="ECO:0000256" key="1">
    <source>
        <dbReference type="SAM" id="Phobius"/>
    </source>
</evidence>
<keyword evidence="1" id="KW-0812">Transmembrane</keyword>